<name>F0WJY1_9STRA</name>
<organism evidence="3">
    <name type="scientific">Albugo laibachii Nc14</name>
    <dbReference type="NCBI Taxonomy" id="890382"/>
    <lineage>
        <taxon>Eukaryota</taxon>
        <taxon>Sar</taxon>
        <taxon>Stramenopiles</taxon>
        <taxon>Oomycota</taxon>
        <taxon>Peronosporomycetes</taxon>
        <taxon>Albuginales</taxon>
        <taxon>Albuginaceae</taxon>
        <taxon>Albugo</taxon>
    </lineage>
</organism>
<dbReference type="PANTHER" id="PTHR34737">
    <property type="entry name" value="EF-HAND DOMAIN-CONTAINING PROTEIN"/>
    <property type="match status" value="1"/>
</dbReference>
<dbReference type="InterPro" id="IPR055313">
    <property type="entry name" value="Temptin-like"/>
</dbReference>
<dbReference type="EMBL" id="FR824172">
    <property type="protein sequence ID" value="CCA21583.1"/>
    <property type="molecule type" value="Genomic_DNA"/>
</dbReference>
<evidence type="ECO:0000259" key="2">
    <source>
        <dbReference type="Pfam" id="PF24784"/>
    </source>
</evidence>
<evidence type="ECO:0000313" key="4">
    <source>
        <dbReference type="EMBL" id="CCA24255.1"/>
    </source>
</evidence>
<gene>
    <name evidence="3" type="primary">AlNc14C127G6847</name>
    <name evidence="4" type="synonym">AlNc14C230G9275</name>
    <name evidence="3" type="ORF">ALNC14_077260</name>
    <name evidence="4" type="ORF">ALNC14_103990</name>
</gene>
<dbReference type="AlphaFoldDB" id="F0WJY1"/>
<reference evidence="3" key="2">
    <citation type="submission" date="2011-02" db="EMBL/GenBank/DDBJ databases">
        <authorList>
            <person name="MacLean D."/>
        </authorList>
    </citation>
    <scope>NUCLEOTIDE SEQUENCE</scope>
</reference>
<dbReference type="Pfam" id="PF24784">
    <property type="entry name" value="Temptin_C"/>
    <property type="match status" value="1"/>
</dbReference>
<feature type="domain" description="Temptin Cys/Cys disulfide" evidence="2">
    <location>
        <begin position="20"/>
        <end position="87"/>
    </location>
</feature>
<dbReference type="EMBL" id="FR824275">
    <property type="protein sequence ID" value="CCA24255.1"/>
    <property type="molecule type" value="Genomic_DNA"/>
</dbReference>
<evidence type="ECO:0000256" key="1">
    <source>
        <dbReference type="SAM" id="MobiDB-lite"/>
    </source>
</evidence>
<accession>F0WJY1</accession>
<feature type="region of interest" description="Disordered" evidence="1">
    <location>
        <begin position="105"/>
        <end position="130"/>
    </location>
</feature>
<protein>
    <submittedName>
        <fullName evidence="3">AlNc14C127G6847 protein</fullName>
    </submittedName>
    <submittedName>
        <fullName evidence="4">AlNc14C230G9275 protein</fullName>
    </submittedName>
</protein>
<dbReference type="PANTHER" id="PTHR34737:SF2">
    <property type="entry name" value="EF-HAND DOMAIN-CONTAINING PROTEIN"/>
    <property type="match status" value="1"/>
</dbReference>
<dbReference type="InterPro" id="IPR057626">
    <property type="entry name" value="S-S_Temptin"/>
</dbReference>
<proteinExistence type="predicted"/>
<reference evidence="3" key="1">
    <citation type="journal article" date="2011" name="PLoS Biol.">
        <title>Gene gain and loss during evolution of obligate parasitism in the white rust pathogen of Arabidopsis thaliana.</title>
        <authorList>
            <person name="Kemen E."/>
            <person name="Gardiner A."/>
            <person name="Schultz-Larsen T."/>
            <person name="Kemen A.C."/>
            <person name="Balmuth A.L."/>
            <person name="Robert-Seilaniantz A."/>
            <person name="Bailey K."/>
            <person name="Holub E."/>
            <person name="Studholme D.J."/>
            <person name="Maclean D."/>
            <person name="Jones J.D."/>
        </authorList>
    </citation>
    <scope>NUCLEOTIDE SEQUENCE</scope>
</reference>
<sequence>MKTATFIAISTSLLLDGGDTHEKYCDMVPNCKSFKNGTKGFGHIKKSGSFALNAFGHDFKDAGHIWTPELCKKDSDNDKVINGHELGIFNRDNPLKGVQRIAYTRPGDPDTRSYYVKTPPGDVKKPPGGAKEAETLTIQENGKRCLTLSHADCTLVTHWCKF</sequence>
<dbReference type="HOGENOM" id="CLU_1638450_0_0_1"/>
<evidence type="ECO:0000313" key="3">
    <source>
        <dbReference type="EMBL" id="CCA21583.1"/>
    </source>
</evidence>